<protein>
    <recommendedName>
        <fullName evidence="4">1-acylglycerol-3-phosphate O-acyltransferase</fullName>
        <ecNumber evidence="4">2.3.1.51</ecNumber>
    </recommendedName>
</protein>
<sequence>MKLIGWSMWFLEFVSLRRNWAKDEATLKAAYNRLRDYPRPFWMVLFVEGTRFTEAKLLAAQEYARANGLQVPKHVLIPKTKGFVSAVQHMRTFVPALYDFTVAVPKTSESPTMSSLLNGKSAEVHLHIRRYNLNDLPKEDGEIANFCRELFMEKDKLLDDYFRVGSFDESLYRPSRRTQSSLWITMGWMLLMALWFLAMGIWALMTGALTGKTIGIVIAIPVLLGLLLKAMMLSTRADLSSSNRRAKRQQQVIAQQEMAELRNVGEGAENHAHAE</sequence>
<dbReference type="PANTHER" id="PTHR10983:SF24">
    <property type="entry name" value="1-ACYLGLYCEROL-3-PHOSPHATE O-ACYLTRANSFERASE 3, ISOFORM E-RELATED"/>
    <property type="match status" value="1"/>
</dbReference>
<dbReference type="EC" id="2.3.1.51" evidence="4"/>
<dbReference type="GO" id="GO:0016024">
    <property type="term" value="P:CDP-diacylglycerol biosynthetic process"/>
    <property type="evidence" value="ECO:0007669"/>
    <property type="project" value="UniProtKB-UniPathway"/>
</dbReference>
<keyword evidence="6" id="KW-0012">Acyltransferase</keyword>
<evidence type="ECO:0000256" key="7">
    <source>
        <dbReference type="SAM" id="Phobius"/>
    </source>
</evidence>
<keyword evidence="7" id="KW-0472">Membrane</keyword>
<dbReference type="STRING" id="69332.A0A388LTF9"/>
<name>A0A388LTF9_CHABU</name>
<feature type="transmembrane region" description="Helical" evidence="7">
    <location>
        <begin position="209"/>
        <end position="228"/>
    </location>
</feature>
<feature type="transmembrane region" description="Helical" evidence="7">
    <location>
        <begin position="182"/>
        <end position="203"/>
    </location>
</feature>
<dbReference type="GO" id="GO:0012505">
    <property type="term" value="C:endomembrane system"/>
    <property type="evidence" value="ECO:0007669"/>
    <property type="project" value="TreeGrafter"/>
</dbReference>
<evidence type="ECO:0000313" key="9">
    <source>
        <dbReference type="EMBL" id="GBG85545.1"/>
    </source>
</evidence>
<evidence type="ECO:0000256" key="1">
    <source>
        <dbReference type="ARBA" id="ARBA00001141"/>
    </source>
</evidence>
<feature type="domain" description="Acyltransferase C-terminal" evidence="8">
    <location>
        <begin position="115"/>
        <end position="188"/>
    </location>
</feature>
<dbReference type="AlphaFoldDB" id="A0A388LTF9"/>
<gene>
    <name evidence="9" type="ORF">CBR_g40183</name>
</gene>
<comment type="caution">
    <text evidence="9">The sequence shown here is derived from an EMBL/GenBank/DDBJ whole genome shotgun (WGS) entry which is preliminary data.</text>
</comment>
<dbReference type="Pfam" id="PF16076">
    <property type="entry name" value="Acyltransf_C"/>
    <property type="match status" value="1"/>
</dbReference>
<evidence type="ECO:0000256" key="4">
    <source>
        <dbReference type="ARBA" id="ARBA00013211"/>
    </source>
</evidence>
<dbReference type="GO" id="GO:0003841">
    <property type="term" value="F:1-acylglycerol-3-phosphate O-acyltransferase activity"/>
    <property type="evidence" value="ECO:0007669"/>
    <property type="project" value="UniProtKB-EC"/>
</dbReference>
<dbReference type="Proteomes" id="UP000265515">
    <property type="component" value="Unassembled WGS sequence"/>
</dbReference>
<comment type="similarity">
    <text evidence="3">Belongs to the 1-acyl-sn-glycerol-3-phosphate acyltransferase family.</text>
</comment>
<keyword evidence="7" id="KW-1133">Transmembrane helix</keyword>
<comment type="catalytic activity">
    <reaction evidence="1">
        <text>a 1-acyl-sn-glycero-3-phosphate + an acyl-CoA = a 1,2-diacyl-sn-glycero-3-phosphate + CoA</text>
        <dbReference type="Rhea" id="RHEA:19709"/>
        <dbReference type="ChEBI" id="CHEBI:57287"/>
        <dbReference type="ChEBI" id="CHEBI:57970"/>
        <dbReference type="ChEBI" id="CHEBI:58342"/>
        <dbReference type="ChEBI" id="CHEBI:58608"/>
        <dbReference type="EC" id="2.3.1.51"/>
    </reaction>
</comment>
<evidence type="ECO:0000256" key="2">
    <source>
        <dbReference type="ARBA" id="ARBA00004728"/>
    </source>
</evidence>
<dbReference type="PANTHER" id="PTHR10983">
    <property type="entry name" value="1-ACYLGLYCEROL-3-PHOSPHATE ACYLTRANSFERASE-RELATED"/>
    <property type="match status" value="1"/>
</dbReference>
<evidence type="ECO:0000313" key="10">
    <source>
        <dbReference type="Proteomes" id="UP000265515"/>
    </source>
</evidence>
<proteinExistence type="inferred from homology"/>
<dbReference type="CDD" id="cd07990">
    <property type="entry name" value="LPLAT_LCLAT1-like"/>
    <property type="match status" value="1"/>
</dbReference>
<evidence type="ECO:0000256" key="6">
    <source>
        <dbReference type="ARBA" id="ARBA00023315"/>
    </source>
</evidence>
<dbReference type="Gramene" id="GBG85545">
    <property type="protein sequence ID" value="GBG85545"/>
    <property type="gene ID" value="CBR_g40183"/>
</dbReference>
<accession>A0A388LTF9</accession>
<evidence type="ECO:0000259" key="8">
    <source>
        <dbReference type="Pfam" id="PF16076"/>
    </source>
</evidence>
<dbReference type="InterPro" id="IPR032098">
    <property type="entry name" value="Acyltransf_C"/>
</dbReference>
<dbReference type="UniPathway" id="UPA00557">
    <property type="reaction ID" value="UER00613"/>
</dbReference>
<reference evidence="9 10" key="1">
    <citation type="journal article" date="2018" name="Cell">
        <title>The Chara Genome: Secondary Complexity and Implications for Plant Terrestrialization.</title>
        <authorList>
            <person name="Nishiyama T."/>
            <person name="Sakayama H."/>
            <person name="Vries J.D."/>
            <person name="Buschmann H."/>
            <person name="Saint-Marcoux D."/>
            <person name="Ullrich K.K."/>
            <person name="Haas F.B."/>
            <person name="Vanderstraeten L."/>
            <person name="Becker D."/>
            <person name="Lang D."/>
            <person name="Vosolsobe S."/>
            <person name="Rombauts S."/>
            <person name="Wilhelmsson P.K.I."/>
            <person name="Janitza P."/>
            <person name="Kern R."/>
            <person name="Heyl A."/>
            <person name="Rumpler F."/>
            <person name="Villalobos L.I.A.C."/>
            <person name="Clay J.M."/>
            <person name="Skokan R."/>
            <person name="Toyoda A."/>
            <person name="Suzuki Y."/>
            <person name="Kagoshima H."/>
            <person name="Schijlen E."/>
            <person name="Tajeshwar N."/>
            <person name="Catarino B."/>
            <person name="Hetherington A.J."/>
            <person name="Saltykova A."/>
            <person name="Bonnot C."/>
            <person name="Breuninger H."/>
            <person name="Symeonidi A."/>
            <person name="Radhakrishnan G.V."/>
            <person name="Van Nieuwerburgh F."/>
            <person name="Deforce D."/>
            <person name="Chang C."/>
            <person name="Karol K.G."/>
            <person name="Hedrich R."/>
            <person name="Ulvskov P."/>
            <person name="Glockner G."/>
            <person name="Delwiche C.F."/>
            <person name="Petrasek J."/>
            <person name="Van de Peer Y."/>
            <person name="Friml J."/>
            <person name="Beilby M."/>
            <person name="Dolan L."/>
            <person name="Kohara Y."/>
            <person name="Sugano S."/>
            <person name="Fujiyama A."/>
            <person name="Delaux P.-M."/>
            <person name="Quint M."/>
            <person name="TheiBen G."/>
            <person name="Hagemann M."/>
            <person name="Harholt J."/>
            <person name="Dunand C."/>
            <person name="Zachgo S."/>
            <person name="Langdale J."/>
            <person name="Maumus F."/>
            <person name="Straeten D.V.D."/>
            <person name="Gould S.B."/>
            <person name="Rensing S.A."/>
        </authorList>
    </citation>
    <scope>NUCLEOTIDE SEQUENCE [LARGE SCALE GENOMIC DNA]</scope>
    <source>
        <strain evidence="9 10">S276</strain>
    </source>
</reference>
<evidence type="ECO:0000256" key="3">
    <source>
        <dbReference type="ARBA" id="ARBA00008655"/>
    </source>
</evidence>
<comment type="pathway">
    <text evidence="2">Phospholipid metabolism; CDP-diacylglycerol biosynthesis; CDP-diacylglycerol from sn-glycerol 3-phosphate: step 2/3.</text>
</comment>
<keyword evidence="10" id="KW-1185">Reference proteome</keyword>
<evidence type="ECO:0000256" key="5">
    <source>
        <dbReference type="ARBA" id="ARBA00022679"/>
    </source>
</evidence>
<organism evidence="9 10">
    <name type="scientific">Chara braunii</name>
    <name type="common">Braun's stonewort</name>
    <dbReference type="NCBI Taxonomy" id="69332"/>
    <lineage>
        <taxon>Eukaryota</taxon>
        <taxon>Viridiplantae</taxon>
        <taxon>Streptophyta</taxon>
        <taxon>Charophyceae</taxon>
        <taxon>Charales</taxon>
        <taxon>Characeae</taxon>
        <taxon>Chara</taxon>
    </lineage>
</organism>
<keyword evidence="7" id="KW-0812">Transmembrane</keyword>
<dbReference type="OrthoDB" id="189226at2759"/>
<dbReference type="EMBL" id="BFEA01000523">
    <property type="protein sequence ID" value="GBG85545.1"/>
    <property type="molecule type" value="Genomic_DNA"/>
</dbReference>
<keyword evidence="5" id="KW-0808">Transferase</keyword>
<dbReference type="OMA" id="GWCSILL"/>